<protein>
    <submittedName>
        <fullName evidence="1">Uncharacterized protein</fullName>
    </submittedName>
</protein>
<dbReference type="AlphaFoldDB" id="A0A166QPC2"/>
<evidence type="ECO:0000313" key="2">
    <source>
        <dbReference type="Proteomes" id="UP000076489"/>
    </source>
</evidence>
<gene>
    <name evidence="1" type="ORF">A1D17_03590</name>
</gene>
<accession>A0A166QPC2</accession>
<proteinExistence type="predicted"/>
<organism evidence="1 2">
    <name type="scientific">Pseudomonas fluorescens</name>
    <dbReference type="NCBI Taxonomy" id="294"/>
    <lineage>
        <taxon>Bacteria</taxon>
        <taxon>Pseudomonadati</taxon>
        <taxon>Pseudomonadota</taxon>
        <taxon>Gammaproteobacteria</taxon>
        <taxon>Pseudomonadales</taxon>
        <taxon>Pseudomonadaceae</taxon>
        <taxon>Pseudomonas</taxon>
    </lineage>
</organism>
<dbReference type="Proteomes" id="UP000076489">
    <property type="component" value="Unassembled WGS sequence"/>
</dbReference>
<evidence type="ECO:0000313" key="1">
    <source>
        <dbReference type="EMBL" id="KZN20634.1"/>
    </source>
</evidence>
<comment type="caution">
    <text evidence="1">The sequence shown here is derived from an EMBL/GenBank/DDBJ whole genome shotgun (WGS) entry which is preliminary data.</text>
</comment>
<name>A0A166QPC2_PSEFL</name>
<reference evidence="1 2" key="2">
    <citation type="journal article" date="2018" name="Nature">
        <title>Mutant phenotypes for thousands of bacterial genes of unknown function.</title>
        <authorList>
            <person name="Price M.N."/>
            <person name="Wetmore K.M."/>
            <person name="Waters R.J."/>
            <person name="Callaghan M."/>
            <person name="Ray J."/>
            <person name="Liu H."/>
            <person name="Kuehl J.V."/>
            <person name="Melnyk R.A."/>
            <person name="Lamson J.S."/>
            <person name="Suh Y."/>
            <person name="Carlson H.K."/>
            <person name="Esquivel Z."/>
            <person name="Sadeeshkumar H."/>
            <person name="Chakraborty R."/>
            <person name="Zane G.M."/>
            <person name="Rubin B.E."/>
            <person name="Wall J.D."/>
            <person name="Visel A."/>
            <person name="Bristow J."/>
            <person name="Blow M.J."/>
            <person name="Arkin A.P."/>
            <person name="Deutschbauer A.M."/>
        </authorList>
    </citation>
    <scope>NUCLEOTIDE SEQUENCE [LARGE SCALE GENOMIC DNA]</scope>
    <source>
        <strain evidence="1 2">FW300-N1B4</strain>
    </source>
</reference>
<dbReference type="RefSeq" id="WP_063340679.1">
    <property type="nucleotide sequence ID" value="NZ_LUKJ01000002.1"/>
</dbReference>
<dbReference type="EMBL" id="LUKJ01000002">
    <property type="protein sequence ID" value="KZN20634.1"/>
    <property type="molecule type" value="Genomic_DNA"/>
</dbReference>
<reference evidence="2" key="1">
    <citation type="submission" date="2016-03" db="EMBL/GenBank/DDBJ databases">
        <authorList>
            <person name="Ray J."/>
            <person name="Price M."/>
            <person name="Deutschbauer A."/>
        </authorList>
    </citation>
    <scope>NUCLEOTIDE SEQUENCE [LARGE SCALE GENOMIC DNA]</scope>
    <source>
        <strain evidence="2">FW300-N1B4</strain>
    </source>
</reference>
<sequence length="189" mass="20804">MNLEEARSKRLEADAASQGWDMVTTLDGGPFEPSRVWIYSINPETGLRYATHLSSAYYRDILAGGGRFKAFEESAFTPLELVTRAVETFDAGQLHRHAFLKVLAYFAGSTGTWAKLEPLSEVGGIHFVITDWETDDGRSIISSIATYADKPLSIVQLAQTMTEQVKVHLAAAPDLAPKGMQQLVSRPKD</sequence>
<dbReference type="OrthoDB" id="7032119at2"/>